<feature type="region of interest" description="Disordered" evidence="10">
    <location>
        <begin position="82"/>
        <end position="168"/>
    </location>
</feature>
<evidence type="ECO:0000256" key="1">
    <source>
        <dbReference type="ARBA" id="ARBA00004123"/>
    </source>
</evidence>
<reference evidence="12" key="1">
    <citation type="submission" date="2019-08" db="EMBL/GenBank/DDBJ databases">
        <title>Three high-quality genomes provides insights into domestication of ducks.</title>
        <authorList>
            <person name="Hou Z.C."/>
            <person name="Zhu F."/>
            <person name="Yin Z.T."/>
            <person name="Zhang F."/>
        </authorList>
    </citation>
    <scope>NUCLEOTIDE SEQUENCE [LARGE SCALE GENOMIC DNA]</scope>
</reference>
<feature type="compositionally biased region" description="Polar residues" evidence="10">
    <location>
        <begin position="125"/>
        <end position="161"/>
    </location>
</feature>
<evidence type="ECO:0000256" key="10">
    <source>
        <dbReference type="SAM" id="MobiDB-lite"/>
    </source>
</evidence>
<reference evidence="12" key="2">
    <citation type="submission" date="2025-08" db="UniProtKB">
        <authorList>
            <consortium name="Ensembl"/>
        </authorList>
    </citation>
    <scope>IDENTIFICATION</scope>
</reference>
<feature type="compositionally biased region" description="Low complexity" evidence="10">
    <location>
        <begin position="367"/>
        <end position="379"/>
    </location>
</feature>
<feature type="region of interest" description="Disordered" evidence="10">
    <location>
        <begin position="207"/>
        <end position="226"/>
    </location>
</feature>
<keyword evidence="3" id="KW-0677">Repeat</keyword>
<proteinExistence type="inferred from homology"/>
<accession>A0A8B9SL08</accession>
<dbReference type="GO" id="GO:0045944">
    <property type="term" value="P:positive regulation of transcription by RNA polymerase II"/>
    <property type="evidence" value="ECO:0007669"/>
    <property type="project" value="TreeGrafter"/>
</dbReference>
<keyword evidence="5" id="KW-0156">Chromatin regulator</keyword>
<evidence type="ECO:0000259" key="11">
    <source>
        <dbReference type="Pfam" id="PF05030"/>
    </source>
</evidence>
<dbReference type="GO" id="GO:0003713">
    <property type="term" value="F:transcription coactivator activity"/>
    <property type="evidence" value="ECO:0007669"/>
    <property type="project" value="TreeGrafter"/>
</dbReference>
<dbReference type="GO" id="GO:0005654">
    <property type="term" value="C:nucleoplasm"/>
    <property type="evidence" value="ECO:0007669"/>
    <property type="project" value="UniProtKB-ARBA"/>
</dbReference>
<feature type="region of interest" description="Disordered" evidence="10">
    <location>
        <begin position="233"/>
        <end position="379"/>
    </location>
</feature>
<feature type="compositionally biased region" description="Polar residues" evidence="10">
    <location>
        <begin position="269"/>
        <end position="285"/>
    </location>
</feature>
<feature type="compositionally biased region" description="Low complexity" evidence="10">
    <location>
        <begin position="291"/>
        <end position="356"/>
    </location>
</feature>
<evidence type="ECO:0000256" key="3">
    <source>
        <dbReference type="ARBA" id="ARBA00022737"/>
    </source>
</evidence>
<evidence type="ECO:0000256" key="7">
    <source>
        <dbReference type="ARBA" id="ARBA00023159"/>
    </source>
</evidence>
<keyword evidence="6" id="KW-0805">Transcription regulation</keyword>
<dbReference type="GO" id="GO:0050775">
    <property type="term" value="P:positive regulation of dendrite morphogenesis"/>
    <property type="evidence" value="ECO:0007669"/>
    <property type="project" value="TreeGrafter"/>
</dbReference>
<comment type="similarity">
    <text evidence="2">Belongs to the SS18 family.</text>
</comment>
<evidence type="ECO:0000256" key="5">
    <source>
        <dbReference type="ARBA" id="ARBA00022853"/>
    </source>
</evidence>
<sequence>MVKEGERGMSKTWDLNMILLVTCFDHVSFMQMLDENHHLIQCIMDYQSKGKTAECTQYQQILHRNLVYLATIADSNQNMQSLLPAPPTQNINLGPGGMTQSASNQSLHSQSNLSDAIGTGLPPSSLMQSQISNGPNHVSMQQSGQNTMPTTSLSMTVSSHGTGPGYSHTVPASQNVPMQGQGSIGNYVSRTNINMQSNPVSMMHQQAATSHYNSAQGGSQHYQGQSSIAMMSQSNQGNSMMGQRPMGPYRASQQGSSQQYMGQEEYYSEQYSHGQGSSEPMNQQYYPDGNSQYSQQQAGYQQGAAQQQTYSQQQYPNQQSYPGQQQGYGPAQGASSQYSSYQQGQGQQYGSYRASQTGPSAQQQRPYGYEQGQYGNYQQ</sequence>
<dbReference type="Proteomes" id="UP000694400">
    <property type="component" value="Chromosome 16"/>
</dbReference>
<reference evidence="12" key="3">
    <citation type="submission" date="2025-09" db="UniProtKB">
        <authorList>
            <consortium name="Ensembl"/>
        </authorList>
    </citation>
    <scope>IDENTIFICATION</scope>
</reference>
<name>A0A8B9SL08_ANAPL</name>
<feature type="compositionally biased region" description="Low complexity" evidence="10">
    <location>
        <begin position="100"/>
        <end position="114"/>
    </location>
</feature>
<evidence type="ECO:0000313" key="13">
    <source>
        <dbReference type="Proteomes" id="UP000694400"/>
    </source>
</evidence>
<dbReference type="Pfam" id="PF05030">
    <property type="entry name" value="SSXT"/>
    <property type="match status" value="1"/>
</dbReference>
<protein>
    <submittedName>
        <fullName evidence="12">SS18L1 subunit of BAF chromatin remodeling complex</fullName>
    </submittedName>
</protein>
<dbReference type="AlphaFoldDB" id="A0A8B9SL08"/>
<evidence type="ECO:0000256" key="4">
    <source>
        <dbReference type="ARBA" id="ARBA00022837"/>
    </source>
</evidence>
<organism evidence="12 13">
    <name type="scientific">Anas platyrhynchos</name>
    <name type="common">Mallard</name>
    <name type="synonym">Anas boschas</name>
    <dbReference type="NCBI Taxonomy" id="8839"/>
    <lineage>
        <taxon>Eukaryota</taxon>
        <taxon>Metazoa</taxon>
        <taxon>Chordata</taxon>
        <taxon>Craniata</taxon>
        <taxon>Vertebrata</taxon>
        <taxon>Euteleostomi</taxon>
        <taxon>Archelosauria</taxon>
        <taxon>Archosauria</taxon>
        <taxon>Dinosauria</taxon>
        <taxon>Saurischia</taxon>
        <taxon>Theropoda</taxon>
        <taxon>Coelurosauria</taxon>
        <taxon>Aves</taxon>
        <taxon>Neognathae</taxon>
        <taxon>Galloanserae</taxon>
        <taxon>Anseriformes</taxon>
        <taxon>Anatidae</taxon>
        <taxon>Anatinae</taxon>
        <taxon>Anas</taxon>
    </lineage>
</organism>
<keyword evidence="7" id="KW-0010">Activator</keyword>
<dbReference type="PANTHER" id="PTHR23107">
    <property type="entry name" value="SYNOVIAL SARCOMA ASSOCIATED SS18 PROTEIN"/>
    <property type="match status" value="1"/>
</dbReference>
<keyword evidence="9" id="KW-0539">Nucleus</keyword>
<dbReference type="Ensembl" id="ENSAPLT00020008408.1">
    <property type="protein sequence ID" value="ENSAPLP00020007813.1"/>
    <property type="gene ID" value="ENSAPLG00020005753.1"/>
</dbReference>
<evidence type="ECO:0000256" key="9">
    <source>
        <dbReference type="ARBA" id="ARBA00023242"/>
    </source>
</evidence>
<dbReference type="GO" id="GO:0006325">
    <property type="term" value="P:chromatin organization"/>
    <property type="evidence" value="ECO:0007669"/>
    <property type="project" value="UniProtKB-KW"/>
</dbReference>
<feature type="domain" description="SS18 N-terminal" evidence="11">
    <location>
        <begin position="31"/>
        <end position="81"/>
    </location>
</feature>
<keyword evidence="4" id="KW-0106">Calcium</keyword>
<keyword evidence="8" id="KW-0804">Transcription</keyword>
<feature type="compositionally biased region" description="Low complexity" evidence="10">
    <location>
        <begin position="214"/>
        <end position="226"/>
    </location>
</feature>
<evidence type="ECO:0000256" key="6">
    <source>
        <dbReference type="ARBA" id="ARBA00023015"/>
    </source>
</evidence>
<evidence type="ECO:0000313" key="12">
    <source>
        <dbReference type="Ensembl" id="ENSAPLP00020007813.1"/>
    </source>
</evidence>
<dbReference type="PANTHER" id="PTHR23107:SF21">
    <property type="entry name" value="CALCIUM-RESPONSIVE TRANSACTIVATOR"/>
    <property type="match status" value="1"/>
</dbReference>
<feature type="compositionally biased region" description="Low complexity" evidence="10">
    <location>
        <begin position="233"/>
        <end position="243"/>
    </location>
</feature>
<evidence type="ECO:0000256" key="8">
    <source>
        <dbReference type="ARBA" id="ARBA00023163"/>
    </source>
</evidence>
<comment type="subcellular location">
    <subcellularLocation>
        <location evidence="1">Nucleus</location>
    </subcellularLocation>
</comment>
<evidence type="ECO:0000256" key="2">
    <source>
        <dbReference type="ARBA" id="ARBA00007945"/>
    </source>
</evidence>
<dbReference type="InterPro" id="IPR007726">
    <property type="entry name" value="SS18_N"/>
</dbReference>